<reference evidence="2" key="1">
    <citation type="submission" date="2016-10" db="EMBL/GenBank/DDBJ databases">
        <authorList>
            <person name="Varghese N."/>
            <person name="Submissions S."/>
        </authorList>
    </citation>
    <scope>NUCLEOTIDE SEQUENCE [LARGE SCALE GENOMIC DNA]</scope>
    <source>
        <strain evidence="2">DSM 28463</strain>
    </source>
</reference>
<dbReference type="EMBL" id="FOVP01000008">
    <property type="protein sequence ID" value="SFN77279.1"/>
    <property type="molecule type" value="Genomic_DNA"/>
</dbReference>
<protein>
    <submittedName>
        <fullName evidence="1">Uncharacterized protein</fullName>
    </submittedName>
</protein>
<dbReference type="AlphaFoldDB" id="A0A1I5BRH5"/>
<keyword evidence="2" id="KW-1185">Reference proteome</keyword>
<accession>A0A1I5BRH5</accession>
<dbReference type="Proteomes" id="UP000198599">
    <property type="component" value="Unassembled WGS sequence"/>
</dbReference>
<evidence type="ECO:0000313" key="2">
    <source>
        <dbReference type="Proteomes" id="UP000198599"/>
    </source>
</evidence>
<evidence type="ECO:0000313" key="1">
    <source>
        <dbReference type="EMBL" id="SFN77279.1"/>
    </source>
</evidence>
<organism evidence="1 2">
    <name type="scientific">Roseovarius lutimaris</name>
    <dbReference type="NCBI Taxonomy" id="1005928"/>
    <lineage>
        <taxon>Bacteria</taxon>
        <taxon>Pseudomonadati</taxon>
        <taxon>Pseudomonadota</taxon>
        <taxon>Alphaproteobacteria</taxon>
        <taxon>Rhodobacterales</taxon>
        <taxon>Roseobacteraceae</taxon>
        <taxon>Roseovarius</taxon>
    </lineage>
</organism>
<sequence length="64" mass="7368">MHLTNLIDLIAEVAAKRVAKEGKQEEDTPDAVRMLWRMIRAARWNGCHNFTRFLGFGRVLDRAA</sequence>
<proteinExistence type="predicted"/>
<gene>
    <name evidence="1" type="ORF">SAMN04487859_108157</name>
</gene>
<name>A0A1I5BRH5_9RHOB</name>